<accession>A0A9D1ZKT6</accession>
<dbReference type="Proteomes" id="UP000824013">
    <property type="component" value="Unassembled WGS sequence"/>
</dbReference>
<name>A0A9D1ZKT6_9LACO</name>
<sequence>MEFEKLDPHCEEVANTYDVYGSLKPEPYYDFLSEKMQIPQNYDDLIRFFICKRILPIMCNELNHTKYNSYRMWPMPYMDGADEVVCLANNETILTKDAFKKADFFADNLFHPMCSIPDKLDEIWSVSWPYLVLYKNVQTDNAKHPEYRIIARTNYVISSEGNYELTFSTTVQDQFQSCIEQFKSECIRLSQEILTDFKNTPVMLGIKKYNGSISNFENEILSDIDQELHKQGFPMYHAYFDNTVYNATIIRVCEKHPDFLDDGFHIMDYSVEESKKKNRFYYVMDNHPELHFHKINVGKLFFDTLDSKNEK</sequence>
<protein>
    <submittedName>
        <fullName evidence="1">Uncharacterized protein</fullName>
    </submittedName>
</protein>
<evidence type="ECO:0000313" key="1">
    <source>
        <dbReference type="EMBL" id="HIY92047.1"/>
    </source>
</evidence>
<gene>
    <name evidence="1" type="ORF">H9820_03765</name>
</gene>
<reference evidence="1" key="1">
    <citation type="journal article" date="2021" name="PeerJ">
        <title>Extensive microbial diversity within the chicken gut microbiome revealed by metagenomics and culture.</title>
        <authorList>
            <person name="Gilroy R."/>
            <person name="Ravi A."/>
            <person name="Getino M."/>
            <person name="Pursley I."/>
            <person name="Horton D.L."/>
            <person name="Alikhan N.F."/>
            <person name="Baker D."/>
            <person name="Gharbi K."/>
            <person name="Hall N."/>
            <person name="Watson M."/>
            <person name="Adriaenssens E.M."/>
            <person name="Foster-Nyarko E."/>
            <person name="Jarju S."/>
            <person name="Secka A."/>
            <person name="Antonio M."/>
            <person name="Oren A."/>
            <person name="Chaudhuri R.R."/>
            <person name="La Ragione R."/>
            <person name="Hildebrand F."/>
            <person name="Pallen M.J."/>
        </authorList>
    </citation>
    <scope>NUCLEOTIDE SEQUENCE</scope>
    <source>
        <strain evidence="1">3204</strain>
    </source>
</reference>
<organism evidence="1 2">
    <name type="scientific">Candidatus Companilactobacillus pullicola</name>
    <dbReference type="NCBI Taxonomy" id="2838523"/>
    <lineage>
        <taxon>Bacteria</taxon>
        <taxon>Bacillati</taxon>
        <taxon>Bacillota</taxon>
        <taxon>Bacilli</taxon>
        <taxon>Lactobacillales</taxon>
        <taxon>Lactobacillaceae</taxon>
        <taxon>Companilactobacillus</taxon>
    </lineage>
</organism>
<comment type="caution">
    <text evidence="1">The sequence shown here is derived from an EMBL/GenBank/DDBJ whole genome shotgun (WGS) entry which is preliminary data.</text>
</comment>
<evidence type="ECO:0000313" key="2">
    <source>
        <dbReference type="Proteomes" id="UP000824013"/>
    </source>
</evidence>
<dbReference type="EMBL" id="DXCM01000025">
    <property type="protein sequence ID" value="HIY92047.1"/>
    <property type="molecule type" value="Genomic_DNA"/>
</dbReference>
<reference evidence="1" key="2">
    <citation type="submission" date="2021-04" db="EMBL/GenBank/DDBJ databases">
        <authorList>
            <person name="Gilroy R."/>
        </authorList>
    </citation>
    <scope>NUCLEOTIDE SEQUENCE</scope>
    <source>
        <strain evidence="1">3204</strain>
    </source>
</reference>
<proteinExistence type="predicted"/>
<dbReference type="AlphaFoldDB" id="A0A9D1ZKT6"/>